<feature type="transmembrane region" description="Helical" evidence="1">
    <location>
        <begin position="164"/>
        <end position="184"/>
    </location>
</feature>
<proteinExistence type="predicted"/>
<dbReference type="PANTHER" id="PTHR35007:SF4">
    <property type="entry name" value="CONSERVED TRANSMEMBRANE PROTEIN-RELATED"/>
    <property type="match status" value="1"/>
</dbReference>
<reference evidence="2 3" key="1">
    <citation type="submission" date="2021-03" db="EMBL/GenBank/DDBJ databases">
        <title>Whole genome shotgun sequence of Actinoplanes toevensis NBRC 105298.</title>
        <authorList>
            <person name="Komaki H."/>
            <person name="Tamura T."/>
        </authorList>
    </citation>
    <scope>NUCLEOTIDE SEQUENCE [LARGE SCALE GENOMIC DNA]</scope>
    <source>
        <strain evidence="2 3">NBRC 105298</strain>
    </source>
</reference>
<sequence>MNGALVGWPAGDARERLRRRRWCLPAGLFARPRRTVVVAVGAVTGLGLLGGGPVAAVIGAAYSALAGRALLRRSARRRDGASRAAALDGLSALAADLRAGLPPVAQIAAPLSSDRIARLTSSVWRLAERTGAPAADLVERIEADARAADRAAAKASAQAAGAQATALLLAGLPLGGIGLGRAIGADPVAVLLHTPIGAACAIGAITLQCGGLLWAERLAR</sequence>
<evidence type="ECO:0000313" key="2">
    <source>
        <dbReference type="EMBL" id="GIM90442.1"/>
    </source>
</evidence>
<keyword evidence="3" id="KW-1185">Reference proteome</keyword>
<keyword evidence="1" id="KW-1133">Transmembrane helix</keyword>
<keyword evidence="1" id="KW-0472">Membrane</keyword>
<evidence type="ECO:0000256" key="1">
    <source>
        <dbReference type="SAM" id="Phobius"/>
    </source>
</evidence>
<evidence type="ECO:0000313" key="3">
    <source>
        <dbReference type="Proteomes" id="UP000677082"/>
    </source>
</evidence>
<name>A0A919T846_9ACTN</name>
<dbReference type="Proteomes" id="UP000677082">
    <property type="component" value="Unassembled WGS sequence"/>
</dbReference>
<organism evidence="2 3">
    <name type="scientific">Paractinoplanes toevensis</name>
    <dbReference type="NCBI Taxonomy" id="571911"/>
    <lineage>
        <taxon>Bacteria</taxon>
        <taxon>Bacillati</taxon>
        <taxon>Actinomycetota</taxon>
        <taxon>Actinomycetes</taxon>
        <taxon>Micromonosporales</taxon>
        <taxon>Micromonosporaceae</taxon>
        <taxon>Paractinoplanes</taxon>
    </lineage>
</organism>
<accession>A0A919T846</accession>
<gene>
    <name evidence="2" type="ORF">Ato02nite_022350</name>
</gene>
<evidence type="ECO:0008006" key="4">
    <source>
        <dbReference type="Google" id="ProtNLM"/>
    </source>
</evidence>
<keyword evidence="1" id="KW-0812">Transmembrane</keyword>
<feature type="transmembrane region" description="Helical" evidence="1">
    <location>
        <begin position="196"/>
        <end position="215"/>
    </location>
</feature>
<dbReference type="AlphaFoldDB" id="A0A919T846"/>
<dbReference type="RefSeq" id="WP_246606545.1">
    <property type="nucleotide sequence ID" value="NZ_BOQN01000029.1"/>
</dbReference>
<comment type="caution">
    <text evidence="2">The sequence shown here is derived from an EMBL/GenBank/DDBJ whole genome shotgun (WGS) entry which is preliminary data.</text>
</comment>
<dbReference type="EMBL" id="BOQN01000029">
    <property type="protein sequence ID" value="GIM90442.1"/>
    <property type="molecule type" value="Genomic_DNA"/>
</dbReference>
<feature type="transmembrane region" description="Helical" evidence="1">
    <location>
        <begin position="36"/>
        <end position="67"/>
    </location>
</feature>
<dbReference type="PANTHER" id="PTHR35007">
    <property type="entry name" value="INTEGRAL MEMBRANE PROTEIN-RELATED"/>
    <property type="match status" value="1"/>
</dbReference>
<protein>
    <recommendedName>
        <fullName evidence="4">Tight adherence protein B</fullName>
    </recommendedName>
</protein>